<sequence>MSLNYLKYKIKLNRKVIYFLLEFLEPSNKYVVRCSQNLDKLIVEYQIAAISANHKSILKNNHEKKSFHEKKLKKTFKRKKLKRVS</sequence>
<protein>
    <submittedName>
        <fullName evidence="1">Spo0E like sporulation regulatory protein</fullName>
    </submittedName>
</protein>
<dbReference type="OrthoDB" id="1923056at2"/>
<dbReference type="Gene3D" id="4.10.280.10">
    <property type="entry name" value="Helix-loop-helix DNA-binding domain"/>
    <property type="match status" value="1"/>
</dbReference>
<evidence type="ECO:0000313" key="1">
    <source>
        <dbReference type="EMBL" id="SHJ84965.1"/>
    </source>
</evidence>
<dbReference type="RefSeq" id="WP_073011144.1">
    <property type="nucleotide sequence ID" value="NZ_FQZO01000009.1"/>
</dbReference>
<dbReference type="Pfam" id="PF09388">
    <property type="entry name" value="SpoOE-like"/>
    <property type="match status" value="1"/>
</dbReference>
<dbReference type="Proteomes" id="UP000184080">
    <property type="component" value="Unassembled WGS sequence"/>
</dbReference>
<name>A0A1M6MN78_9CLOT</name>
<proteinExistence type="predicted"/>
<dbReference type="InterPro" id="IPR018540">
    <property type="entry name" value="Spo0E-like"/>
</dbReference>
<organism evidence="1 2">
    <name type="scientific">Clostridium amylolyticum</name>
    <dbReference type="NCBI Taxonomy" id="1121298"/>
    <lineage>
        <taxon>Bacteria</taxon>
        <taxon>Bacillati</taxon>
        <taxon>Bacillota</taxon>
        <taxon>Clostridia</taxon>
        <taxon>Eubacteriales</taxon>
        <taxon>Clostridiaceae</taxon>
        <taxon>Clostridium</taxon>
    </lineage>
</organism>
<accession>A0A1M6MN78</accession>
<dbReference type="AlphaFoldDB" id="A0A1M6MN78"/>
<dbReference type="InterPro" id="IPR037208">
    <property type="entry name" value="Spo0E-like_sf"/>
</dbReference>
<gene>
    <name evidence="1" type="ORF">SAMN05444401_4043</name>
</gene>
<dbReference type="InterPro" id="IPR036638">
    <property type="entry name" value="HLH_DNA-bd_sf"/>
</dbReference>
<dbReference type="SUPFAM" id="SSF140500">
    <property type="entry name" value="BAS1536-like"/>
    <property type="match status" value="1"/>
</dbReference>
<reference evidence="1 2" key="1">
    <citation type="submission" date="2016-11" db="EMBL/GenBank/DDBJ databases">
        <authorList>
            <person name="Jaros S."/>
            <person name="Januszkiewicz K."/>
            <person name="Wedrychowicz H."/>
        </authorList>
    </citation>
    <scope>NUCLEOTIDE SEQUENCE [LARGE SCALE GENOMIC DNA]</scope>
    <source>
        <strain evidence="1 2">DSM 21864</strain>
    </source>
</reference>
<dbReference type="GO" id="GO:0046983">
    <property type="term" value="F:protein dimerization activity"/>
    <property type="evidence" value="ECO:0007669"/>
    <property type="project" value="InterPro"/>
</dbReference>
<evidence type="ECO:0000313" key="2">
    <source>
        <dbReference type="Proteomes" id="UP000184080"/>
    </source>
</evidence>
<dbReference type="GO" id="GO:0043937">
    <property type="term" value="P:regulation of sporulation"/>
    <property type="evidence" value="ECO:0007669"/>
    <property type="project" value="InterPro"/>
</dbReference>
<keyword evidence="2" id="KW-1185">Reference proteome</keyword>
<dbReference type="EMBL" id="FQZO01000009">
    <property type="protein sequence ID" value="SHJ84965.1"/>
    <property type="molecule type" value="Genomic_DNA"/>
</dbReference>